<dbReference type="GO" id="GO:0005524">
    <property type="term" value="F:ATP binding"/>
    <property type="evidence" value="ECO:0007669"/>
    <property type="project" value="UniProtKB-KW"/>
</dbReference>
<gene>
    <name evidence="11" type="ORF">J8273_2788</name>
</gene>
<name>A0A8J6AW13_9EUKA</name>
<feature type="domain" description="Protein kinase" evidence="10">
    <location>
        <begin position="1"/>
        <end position="250"/>
    </location>
</feature>
<organism evidence="11 12">
    <name type="scientific">Carpediemonas membranifera</name>
    <dbReference type="NCBI Taxonomy" id="201153"/>
    <lineage>
        <taxon>Eukaryota</taxon>
        <taxon>Metamonada</taxon>
        <taxon>Carpediemonas-like organisms</taxon>
        <taxon>Carpediemonas</taxon>
    </lineage>
</organism>
<keyword evidence="2" id="KW-0723">Serine/threonine-protein kinase</keyword>
<reference evidence="11" key="1">
    <citation type="submission" date="2021-05" db="EMBL/GenBank/DDBJ databases">
        <title>A free-living protist that lacks canonical eukaryotic 1 DNA replication and segregation systems.</title>
        <authorList>
            <person name="Salas-Leiva D.E."/>
            <person name="Tromer E.C."/>
            <person name="Curtis B.A."/>
            <person name="Jerlstrom-Hultqvist J."/>
            <person name="Kolisko M."/>
            <person name="Yi Z."/>
            <person name="Salas-Leiva J.S."/>
            <person name="Gallot-Lavallee L."/>
            <person name="Kops G.J.P.L."/>
            <person name="Archibald J.M."/>
            <person name="Simpson A.G.B."/>
            <person name="Roger A.J."/>
        </authorList>
    </citation>
    <scope>NUCLEOTIDE SEQUENCE</scope>
    <source>
        <strain evidence="11">BICM</strain>
    </source>
</reference>
<feature type="compositionally biased region" description="Basic and acidic residues" evidence="9">
    <location>
        <begin position="442"/>
        <end position="451"/>
    </location>
</feature>
<comment type="catalytic activity">
    <reaction evidence="7">
        <text>L-threonyl-[protein] + ATP = O-phospho-L-threonyl-[protein] + ADP + H(+)</text>
        <dbReference type="Rhea" id="RHEA:46608"/>
        <dbReference type="Rhea" id="RHEA-COMP:11060"/>
        <dbReference type="Rhea" id="RHEA-COMP:11605"/>
        <dbReference type="ChEBI" id="CHEBI:15378"/>
        <dbReference type="ChEBI" id="CHEBI:30013"/>
        <dbReference type="ChEBI" id="CHEBI:30616"/>
        <dbReference type="ChEBI" id="CHEBI:61977"/>
        <dbReference type="ChEBI" id="CHEBI:456216"/>
        <dbReference type="EC" id="2.7.11.1"/>
    </reaction>
</comment>
<feature type="region of interest" description="Disordered" evidence="9">
    <location>
        <begin position="325"/>
        <end position="469"/>
    </location>
</feature>
<proteinExistence type="predicted"/>
<feature type="compositionally biased region" description="Basic and acidic residues" evidence="9">
    <location>
        <begin position="412"/>
        <end position="430"/>
    </location>
</feature>
<comment type="caution">
    <text evidence="11">The sequence shown here is derived from an EMBL/GenBank/DDBJ whole genome shotgun (WGS) entry which is preliminary data.</text>
</comment>
<evidence type="ECO:0000256" key="4">
    <source>
        <dbReference type="ARBA" id="ARBA00022741"/>
    </source>
</evidence>
<dbReference type="AlphaFoldDB" id="A0A8J6AW13"/>
<comment type="catalytic activity">
    <reaction evidence="8">
        <text>L-seryl-[protein] + ATP = O-phospho-L-seryl-[protein] + ADP + H(+)</text>
        <dbReference type="Rhea" id="RHEA:17989"/>
        <dbReference type="Rhea" id="RHEA-COMP:9863"/>
        <dbReference type="Rhea" id="RHEA-COMP:11604"/>
        <dbReference type="ChEBI" id="CHEBI:15378"/>
        <dbReference type="ChEBI" id="CHEBI:29999"/>
        <dbReference type="ChEBI" id="CHEBI:30616"/>
        <dbReference type="ChEBI" id="CHEBI:83421"/>
        <dbReference type="ChEBI" id="CHEBI:456216"/>
        <dbReference type="EC" id="2.7.11.1"/>
    </reaction>
</comment>
<evidence type="ECO:0000256" key="3">
    <source>
        <dbReference type="ARBA" id="ARBA00022679"/>
    </source>
</evidence>
<feature type="compositionally biased region" description="Low complexity" evidence="9">
    <location>
        <begin position="363"/>
        <end position="372"/>
    </location>
</feature>
<evidence type="ECO:0000256" key="7">
    <source>
        <dbReference type="ARBA" id="ARBA00047899"/>
    </source>
</evidence>
<evidence type="ECO:0000256" key="1">
    <source>
        <dbReference type="ARBA" id="ARBA00012513"/>
    </source>
</evidence>
<dbReference type="Pfam" id="PF00069">
    <property type="entry name" value="Pkinase"/>
    <property type="match status" value="1"/>
</dbReference>
<dbReference type="EMBL" id="JAHDYR010000009">
    <property type="protein sequence ID" value="KAG9395593.1"/>
    <property type="molecule type" value="Genomic_DNA"/>
</dbReference>
<evidence type="ECO:0000256" key="6">
    <source>
        <dbReference type="ARBA" id="ARBA00022840"/>
    </source>
</evidence>
<accession>A0A8J6AW13</accession>
<evidence type="ECO:0000313" key="11">
    <source>
        <dbReference type="EMBL" id="KAG9395593.1"/>
    </source>
</evidence>
<evidence type="ECO:0000256" key="2">
    <source>
        <dbReference type="ARBA" id="ARBA00022527"/>
    </source>
</evidence>
<dbReference type="Proteomes" id="UP000717585">
    <property type="component" value="Unassembled WGS sequence"/>
</dbReference>
<dbReference type="InterPro" id="IPR051131">
    <property type="entry name" value="NEK_Ser/Thr_kinase_NIMA"/>
</dbReference>
<dbReference type="InterPro" id="IPR000719">
    <property type="entry name" value="Prot_kinase_dom"/>
</dbReference>
<dbReference type="PANTHER" id="PTHR44899:SF3">
    <property type="entry name" value="SERINE_THREONINE-PROTEIN KINASE NEK1"/>
    <property type="match status" value="1"/>
</dbReference>
<dbReference type="GO" id="GO:0004674">
    <property type="term" value="F:protein serine/threonine kinase activity"/>
    <property type="evidence" value="ECO:0007669"/>
    <property type="project" value="UniProtKB-KW"/>
</dbReference>
<dbReference type="EC" id="2.7.11.1" evidence="1"/>
<sequence>MDELYRSSSGSVLKARCRRDGQIYVLKQRLIPSRDGASEFEREISLLTTMDHPNLIKCHGQFTSGQSLYIILEYADQGDLAADIARRRRTRQFYTTDEVLSIFRQLASVVEYLHARSIVHRDIKPLNILMFSGGVIKLADLGVSRRVSTQTVFLQTFIGTPLYLAPELVDNMPYTEKVDVWAMGVVLYEMCCLSPPFNSPSILGLMKEIAAGKRGPIPDRYPPTVARLIDGMLQHEARSRPGSARVHVLAGEARERRPECQQRTVESVGSIGEIPDIPEFIPPSGRSSRVGTVNLTRSIEPESRSGGRAAAQVLPKVESAKVESVEKALPPAAPKAAVPESFNAREERLRQRQAAYNKRLRAKQAAQQAASPVPSPVAAPAPKPAPAPRPVPTGIEAIMMPDRRSRQSPRPAPEEPRRVQRVFKIDKDIPIKPQQRNPDLGRVAEKDRHDVVQGMGPGHELEMLRRMLG</sequence>
<dbReference type="SUPFAM" id="SSF56112">
    <property type="entry name" value="Protein kinase-like (PK-like)"/>
    <property type="match status" value="1"/>
</dbReference>
<keyword evidence="6" id="KW-0067">ATP-binding</keyword>
<evidence type="ECO:0000313" key="12">
    <source>
        <dbReference type="Proteomes" id="UP000717585"/>
    </source>
</evidence>
<feature type="compositionally biased region" description="Pro residues" evidence="9">
    <location>
        <begin position="373"/>
        <end position="391"/>
    </location>
</feature>
<dbReference type="InterPro" id="IPR011009">
    <property type="entry name" value="Kinase-like_dom_sf"/>
</dbReference>
<dbReference type="PROSITE" id="PS50011">
    <property type="entry name" value="PROTEIN_KINASE_DOM"/>
    <property type="match status" value="1"/>
</dbReference>
<evidence type="ECO:0000256" key="5">
    <source>
        <dbReference type="ARBA" id="ARBA00022777"/>
    </source>
</evidence>
<feature type="compositionally biased region" description="Basic and acidic residues" evidence="9">
    <location>
        <begin position="459"/>
        <end position="469"/>
    </location>
</feature>
<feature type="compositionally biased region" description="Low complexity" evidence="9">
    <location>
        <begin position="327"/>
        <end position="340"/>
    </location>
</feature>
<keyword evidence="5 11" id="KW-0418">Kinase</keyword>
<dbReference type="OrthoDB" id="248923at2759"/>
<evidence type="ECO:0000256" key="9">
    <source>
        <dbReference type="SAM" id="MobiDB-lite"/>
    </source>
</evidence>
<evidence type="ECO:0000259" key="10">
    <source>
        <dbReference type="PROSITE" id="PS50011"/>
    </source>
</evidence>
<dbReference type="SMART" id="SM00220">
    <property type="entry name" value="S_TKc"/>
    <property type="match status" value="1"/>
</dbReference>
<dbReference type="PROSITE" id="PS00108">
    <property type="entry name" value="PROTEIN_KINASE_ST"/>
    <property type="match status" value="1"/>
</dbReference>
<dbReference type="Gene3D" id="1.10.510.10">
    <property type="entry name" value="Transferase(Phosphotransferase) domain 1"/>
    <property type="match status" value="1"/>
</dbReference>
<dbReference type="InterPro" id="IPR008271">
    <property type="entry name" value="Ser/Thr_kinase_AS"/>
</dbReference>
<keyword evidence="12" id="KW-1185">Reference proteome</keyword>
<protein>
    <recommendedName>
        <fullName evidence="1">non-specific serine/threonine protein kinase</fullName>
        <ecNumber evidence="1">2.7.11.1</ecNumber>
    </recommendedName>
</protein>
<evidence type="ECO:0000256" key="8">
    <source>
        <dbReference type="ARBA" id="ARBA00048679"/>
    </source>
</evidence>
<dbReference type="PANTHER" id="PTHR44899">
    <property type="entry name" value="CAMK FAMILY PROTEIN KINASE"/>
    <property type="match status" value="1"/>
</dbReference>
<keyword evidence="3" id="KW-0808">Transferase</keyword>
<keyword evidence="4" id="KW-0547">Nucleotide-binding</keyword>